<reference evidence="1" key="1">
    <citation type="submission" date="2021-02" db="EMBL/GenBank/DDBJ databases">
        <authorList>
            <consortium name="DOE Joint Genome Institute"/>
            <person name="Ahrendt S."/>
            <person name="Looney B.P."/>
            <person name="Miyauchi S."/>
            <person name="Morin E."/>
            <person name="Drula E."/>
            <person name="Courty P.E."/>
            <person name="Chicoki N."/>
            <person name="Fauchery L."/>
            <person name="Kohler A."/>
            <person name="Kuo A."/>
            <person name="Labutti K."/>
            <person name="Pangilinan J."/>
            <person name="Lipzen A."/>
            <person name="Riley R."/>
            <person name="Andreopoulos W."/>
            <person name="He G."/>
            <person name="Johnson J."/>
            <person name="Barry K.W."/>
            <person name="Grigoriev I.V."/>
            <person name="Nagy L."/>
            <person name="Hibbett D."/>
            <person name="Henrissat B."/>
            <person name="Matheny P.B."/>
            <person name="Labbe J."/>
            <person name="Martin F."/>
        </authorList>
    </citation>
    <scope>NUCLEOTIDE SEQUENCE</scope>
    <source>
        <strain evidence="1">EC-137</strain>
    </source>
</reference>
<keyword evidence="2" id="KW-1185">Reference proteome</keyword>
<reference evidence="1" key="2">
    <citation type="journal article" date="2022" name="New Phytol.">
        <title>Evolutionary transition to the ectomycorrhizal habit in the genomes of a hyperdiverse lineage of mushroom-forming fungi.</title>
        <authorList>
            <person name="Looney B."/>
            <person name="Miyauchi S."/>
            <person name="Morin E."/>
            <person name="Drula E."/>
            <person name="Courty P.E."/>
            <person name="Kohler A."/>
            <person name="Kuo A."/>
            <person name="LaButti K."/>
            <person name="Pangilinan J."/>
            <person name="Lipzen A."/>
            <person name="Riley R."/>
            <person name="Andreopoulos W."/>
            <person name="He G."/>
            <person name="Johnson J."/>
            <person name="Nolan M."/>
            <person name="Tritt A."/>
            <person name="Barry K.W."/>
            <person name="Grigoriev I.V."/>
            <person name="Nagy L.G."/>
            <person name="Hibbett D."/>
            <person name="Henrissat B."/>
            <person name="Matheny P.B."/>
            <person name="Labbe J."/>
            <person name="Martin F.M."/>
        </authorList>
    </citation>
    <scope>NUCLEOTIDE SEQUENCE</scope>
    <source>
        <strain evidence="1">EC-137</strain>
    </source>
</reference>
<accession>A0ACB8Q6C9</accession>
<evidence type="ECO:0000313" key="2">
    <source>
        <dbReference type="Proteomes" id="UP000814128"/>
    </source>
</evidence>
<protein>
    <submittedName>
        <fullName evidence="1">Spt20 family-domain-containing protein</fullName>
    </submittedName>
</protein>
<dbReference type="EMBL" id="MU274035">
    <property type="protein sequence ID" value="KAI0027040.1"/>
    <property type="molecule type" value="Genomic_DNA"/>
</dbReference>
<proteinExistence type="predicted"/>
<dbReference type="Proteomes" id="UP000814128">
    <property type="component" value="Unassembled WGS sequence"/>
</dbReference>
<comment type="caution">
    <text evidence="1">The sequence shown here is derived from an EMBL/GenBank/DDBJ whole genome shotgun (WGS) entry which is preliminary data.</text>
</comment>
<sequence length="235" mass="26964">MTYNVTRENRELLEKHRHDPASLSVQLYHDHWTLNSGSKFLYNSPSAALLEEIRAYRMPVDLLELLDQANVPFYDGCMIVELQDFREPRAVKDKKAAEEAKSGVADIMRVVLRPNPETLWADLRILNQKNGDKWTDQKALELEAKILLATAPPLCLHPDPHIGRMANSILRVSMPRTPPPLRPRKRKLESTEADELARARKAKILQFMNPQRNRSATPRCVVIPIRPIIGLTIWL</sequence>
<name>A0ACB8Q6C9_9AGAM</name>
<organism evidence="1 2">
    <name type="scientific">Vararia minispora EC-137</name>
    <dbReference type="NCBI Taxonomy" id="1314806"/>
    <lineage>
        <taxon>Eukaryota</taxon>
        <taxon>Fungi</taxon>
        <taxon>Dikarya</taxon>
        <taxon>Basidiomycota</taxon>
        <taxon>Agaricomycotina</taxon>
        <taxon>Agaricomycetes</taxon>
        <taxon>Russulales</taxon>
        <taxon>Lachnocladiaceae</taxon>
        <taxon>Vararia</taxon>
    </lineage>
</organism>
<evidence type="ECO:0000313" key="1">
    <source>
        <dbReference type="EMBL" id="KAI0027040.1"/>
    </source>
</evidence>
<gene>
    <name evidence="1" type="ORF">K488DRAFT_63205</name>
</gene>